<keyword evidence="2" id="KW-1185">Reference proteome</keyword>
<reference evidence="1 2" key="1">
    <citation type="submission" date="2024-09" db="EMBL/GenBank/DDBJ databases">
        <title>Genome sequencing and assembly of Phytophthora oleae, isolate VK10A, causative agent of rot of olive drupes.</title>
        <authorList>
            <person name="Conti Taguali S."/>
            <person name="Riolo M."/>
            <person name="La Spada F."/>
            <person name="Cacciola S.O."/>
            <person name="Dionisio G."/>
        </authorList>
    </citation>
    <scope>NUCLEOTIDE SEQUENCE [LARGE SCALE GENOMIC DNA]</scope>
    <source>
        <strain evidence="1 2">VK10A</strain>
    </source>
</reference>
<evidence type="ECO:0008006" key="3">
    <source>
        <dbReference type="Google" id="ProtNLM"/>
    </source>
</evidence>
<organism evidence="1 2">
    <name type="scientific">Phytophthora oleae</name>
    <dbReference type="NCBI Taxonomy" id="2107226"/>
    <lineage>
        <taxon>Eukaryota</taxon>
        <taxon>Sar</taxon>
        <taxon>Stramenopiles</taxon>
        <taxon>Oomycota</taxon>
        <taxon>Peronosporomycetes</taxon>
        <taxon>Peronosporales</taxon>
        <taxon>Peronosporaceae</taxon>
        <taxon>Phytophthora</taxon>
    </lineage>
</organism>
<name>A0ABD3ETK7_9STRA</name>
<dbReference type="Proteomes" id="UP001632037">
    <property type="component" value="Unassembled WGS sequence"/>
</dbReference>
<evidence type="ECO:0000313" key="1">
    <source>
        <dbReference type="EMBL" id="KAL3657022.1"/>
    </source>
</evidence>
<evidence type="ECO:0000313" key="2">
    <source>
        <dbReference type="Proteomes" id="UP001632037"/>
    </source>
</evidence>
<sequence length="103" mass="11358">MTVDILELMSEGSVRIQAWFTEVFEVKTASINTSAGEIVIYAAQNAIVGEFTFNVEGSGSSCFTAESIEMNHLQIEKEGTGDTRSGQVDLSECTTNCERLRYY</sequence>
<dbReference type="AlphaFoldDB" id="A0ABD3ETK7"/>
<comment type="caution">
    <text evidence="1">The sequence shown here is derived from an EMBL/GenBank/DDBJ whole genome shotgun (WGS) entry which is preliminary data.</text>
</comment>
<accession>A0ABD3ETK7</accession>
<dbReference type="EMBL" id="JBIMZQ010000070">
    <property type="protein sequence ID" value="KAL3657022.1"/>
    <property type="molecule type" value="Genomic_DNA"/>
</dbReference>
<protein>
    <recommendedName>
        <fullName evidence="3">Auto-transporter adhesin head GIN domain-containing protein</fullName>
    </recommendedName>
</protein>
<gene>
    <name evidence="1" type="ORF">V7S43_018070</name>
</gene>
<proteinExistence type="predicted"/>